<dbReference type="InterPro" id="IPR036271">
    <property type="entry name" value="Tet_transcr_reg_TetR-rel_C_sf"/>
</dbReference>
<dbReference type="InterPro" id="IPR001647">
    <property type="entry name" value="HTH_TetR"/>
</dbReference>
<dbReference type="SUPFAM" id="SSF46689">
    <property type="entry name" value="Homeodomain-like"/>
    <property type="match status" value="1"/>
</dbReference>
<protein>
    <submittedName>
        <fullName evidence="6">Putative transcriptional regulator</fullName>
    </submittedName>
</protein>
<name>B3PLE1_CELJU</name>
<dbReference type="PANTHER" id="PTHR47506:SF6">
    <property type="entry name" value="HTH-TYPE TRANSCRIPTIONAL REPRESSOR NEMR"/>
    <property type="match status" value="1"/>
</dbReference>
<proteinExistence type="predicted"/>
<keyword evidence="2 4" id="KW-0238">DNA-binding</keyword>
<evidence type="ECO:0000256" key="3">
    <source>
        <dbReference type="ARBA" id="ARBA00023163"/>
    </source>
</evidence>
<dbReference type="SUPFAM" id="SSF48498">
    <property type="entry name" value="Tetracyclin repressor-like, C-terminal domain"/>
    <property type="match status" value="1"/>
</dbReference>
<organism evidence="6 7">
    <name type="scientific">Cellvibrio japonicus (strain Ueda107)</name>
    <name type="common">Pseudomonas fluorescens subsp. cellulosa</name>
    <dbReference type="NCBI Taxonomy" id="498211"/>
    <lineage>
        <taxon>Bacteria</taxon>
        <taxon>Pseudomonadati</taxon>
        <taxon>Pseudomonadota</taxon>
        <taxon>Gammaproteobacteria</taxon>
        <taxon>Cellvibrionales</taxon>
        <taxon>Cellvibrionaceae</taxon>
        <taxon>Cellvibrio</taxon>
    </lineage>
</organism>
<reference evidence="6 7" key="1">
    <citation type="journal article" date="2008" name="J. Bacteriol.">
        <title>Insights into plant cell wall degradation from the genome sequence of the soil bacterium Cellvibrio japonicus.</title>
        <authorList>
            <person name="Deboy R.T."/>
            <person name="Mongodin E.F."/>
            <person name="Fouts D.E."/>
            <person name="Tailford L.E."/>
            <person name="Khouri H."/>
            <person name="Emerson J.B."/>
            <person name="Mohamoud Y."/>
            <person name="Watkins K."/>
            <person name="Henrissat B."/>
            <person name="Gilbert H.J."/>
            <person name="Nelson K.E."/>
        </authorList>
    </citation>
    <scope>NUCLEOTIDE SEQUENCE [LARGE SCALE GENOMIC DNA]</scope>
    <source>
        <strain evidence="6 7">Ueda107</strain>
    </source>
</reference>
<dbReference type="Proteomes" id="UP000001036">
    <property type="component" value="Chromosome"/>
</dbReference>
<dbReference type="InterPro" id="IPR011075">
    <property type="entry name" value="TetR_C"/>
</dbReference>
<dbReference type="Gene3D" id="1.10.357.10">
    <property type="entry name" value="Tetracycline Repressor, domain 2"/>
    <property type="match status" value="1"/>
</dbReference>
<dbReference type="HOGENOM" id="CLU_069356_28_1_6"/>
<keyword evidence="7" id="KW-1185">Reference proteome</keyword>
<dbReference type="STRING" id="498211.CJA_0965"/>
<gene>
    <name evidence="6" type="ordered locus">CJA_0965</name>
</gene>
<dbReference type="Pfam" id="PF16925">
    <property type="entry name" value="TetR_C_13"/>
    <property type="match status" value="1"/>
</dbReference>
<dbReference type="PRINTS" id="PR00455">
    <property type="entry name" value="HTHTETR"/>
</dbReference>
<feature type="domain" description="HTH tetR-type" evidence="5">
    <location>
        <begin position="26"/>
        <end position="86"/>
    </location>
</feature>
<evidence type="ECO:0000256" key="4">
    <source>
        <dbReference type="PROSITE-ProRule" id="PRU00335"/>
    </source>
</evidence>
<evidence type="ECO:0000256" key="2">
    <source>
        <dbReference type="ARBA" id="ARBA00023125"/>
    </source>
</evidence>
<dbReference type="EMBL" id="CP000934">
    <property type="protein sequence ID" value="ACE85830.1"/>
    <property type="molecule type" value="Genomic_DNA"/>
</dbReference>
<evidence type="ECO:0000313" key="6">
    <source>
        <dbReference type="EMBL" id="ACE85830.1"/>
    </source>
</evidence>
<accession>B3PLE1</accession>
<feature type="DNA-binding region" description="H-T-H motif" evidence="4">
    <location>
        <begin position="49"/>
        <end position="68"/>
    </location>
</feature>
<dbReference type="eggNOG" id="COG1309">
    <property type="taxonomic scope" value="Bacteria"/>
</dbReference>
<dbReference type="AlphaFoldDB" id="B3PLE1"/>
<dbReference type="InterPro" id="IPR009057">
    <property type="entry name" value="Homeodomain-like_sf"/>
</dbReference>
<evidence type="ECO:0000259" key="5">
    <source>
        <dbReference type="PROSITE" id="PS50977"/>
    </source>
</evidence>
<sequence length="225" mass="25398">MSGNGCALVDWFLTRALSMATERNAEQTRTRILEAASEEIYLNGYQGMRIEAILQKTNLAKGALYHHFPNKLALGYAVVEEILMRDFQNTWNSFIAEERDPLTAMQKLFAWKTEHLQEEAEFNGCPVNNLTQEMCALDQGFQQRLKNLVETVIGAVTAALAKGQEDGFVRRDLNPRQTALFMHCCYQGIMGTAKCMQSTDMLPELFASLSAYVDELRARPCCDSH</sequence>
<keyword evidence="1" id="KW-0805">Transcription regulation</keyword>
<dbReference type="PROSITE" id="PS50977">
    <property type="entry name" value="HTH_TETR_2"/>
    <property type="match status" value="1"/>
</dbReference>
<dbReference type="KEGG" id="cja:CJA_0965"/>
<evidence type="ECO:0000313" key="7">
    <source>
        <dbReference type="Proteomes" id="UP000001036"/>
    </source>
</evidence>
<dbReference type="GO" id="GO:0003677">
    <property type="term" value="F:DNA binding"/>
    <property type="evidence" value="ECO:0007669"/>
    <property type="project" value="UniProtKB-UniRule"/>
</dbReference>
<dbReference type="Pfam" id="PF00440">
    <property type="entry name" value="TetR_N"/>
    <property type="match status" value="1"/>
</dbReference>
<dbReference type="PANTHER" id="PTHR47506">
    <property type="entry name" value="TRANSCRIPTIONAL REGULATORY PROTEIN"/>
    <property type="match status" value="1"/>
</dbReference>
<keyword evidence="3" id="KW-0804">Transcription</keyword>
<evidence type="ECO:0000256" key="1">
    <source>
        <dbReference type="ARBA" id="ARBA00023015"/>
    </source>
</evidence>